<feature type="region of interest" description="Disordered" evidence="1">
    <location>
        <begin position="38"/>
        <end position="57"/>
    </location>
</feature>
<reference evidence="3 4" key="1">
    <citation type="submission" date="2024-09" db="EMBL/GenBank/DDBJ databases">
        <title>Chromosome-scale assembly of Riccia fluitans.</title>
        <authorList>
            <person name="Paukszto L."/>
            <person name="Sawicki J."/>
            <person name="Karawczyk K."/>
            <person name="Piernik-Szablinska J."/>
            <person name="Szczecinska M."/>
            <person name="Mazdziarz M."/>
        </authorList>
    </citation>
    <scope>NUCLEOTIDE SEQUENCE [LARGE SCALE GENOMIC DNA]</scope>
    <source>
        <strain evidence="3">Rf_01</strain>
        <tissue evidence="3">Aerial parts of the thallus</tissue>
    </source>
</reference>
<feature type="compositionally biased region" description="Basic and acidic residues" evidence="1">
    <location>
        <begin position="448"/>
        <end position="460"/>
    </location>
</feature>
<dbReference type="PANTHER" id="PTHR32387:SF0">
    <property type="entry name" value="PROTEIN NO VEIN"/>
    <property type="match status" value="1"/>
</dbReference>
<dbReference type="EMBL" id="JBHFFA010000003">
    <property type="protein sequence ID" value="KAL2634648.1"/>
    <property type="molecule type" value="Genomic_DNA"/>
</dbReference>
<dbReference type="Gene3D" id="3.30.565.10">
    <property type="entry name" value="Histidine kinase-like ATPase, C-terminal domain"/>
    <property type="match status" value="1"/>
</dbReference>
<dbReference type="NCBIfam" id="NF047352">
    <property type="entry name" value="P_loop_sacsin"/>
    <property type="match status" value="1"/>
</dbReference>
<evidence type="ECO:0000259" key="2">
    <source>
        <dbReference type="Pfam" id="PF13020"/>
    </source>
</evidence>
<feature type="region of interest" description="Disordered" evidence="1">
    <location>
        <begin position="1"/>
        <end position="29"/>
    </location>
</feature>
<dbReference type="InterPro" id="IPR052957">
    <property type="entry name" value="Auxin_embryo_med"/>
</dbReference>
<sequence>MQGGNGNFRAQKWGPILNSMPPESPTFAQEFQGSGHLFLSRANGGTATSPHQTPWEGLSPRGWRGQVSQQDLQWTPPPPGVSPRTQSHRGMRSGPVQNVQGIYVSPPQAHMNAGGRRLSNSPSTLGTSSPQQNVENGLVLSHDRGRRPVLSPGDSPSFPLWSDGPGRKRNGEQNDKLGVPERVAQRVYSELLAQRKGVSTAKVAQQTLSALGVPSFDAIGVTPNEIATLRKLSLLEGKVNAFIHSHVAGKKITTLYDLSVDLTRDEGVKEFEELGLGPLLCHPLVGHYFTPPVGAEVHRITAGEVIQLLSDYIGNLGKDTRVQIDNFLGFIQKERSLPSPQHLCIKIQSLGMHIGFIRRAKKAERELISVWESRARLEFDKKQKPGVFERVQNFLALAEKKKALANGALGKRKCPFTDAGTGSEDELDDEDPLEASAKRAVKLLQKTSSDRKRKEDDDSVRLFPTTSASSCPYPSAAEERARLKKQELRQFVANSEQEDFYLSSMELQEFVTILKDACENRSVHEVLMKMIEMSRKFKGTKKRSGKSKIFKAYPAIGLLNVAVLSVKAGYWDSMDDNFLNVLDDGKEPNNEDMRAVDIGVPTDISPNPEESRPCQVVEAPGSEKIVAAVLEHFDQHSKLRIADEMLSAQTLRSRAWWTLLHWTSECERWIAEKYSVGSFTSLGFGSFPEFLEQNEELLPRQLVSLLSDTPVLNRISVKVPPERVFSFLTQALPLVSENGSISHGDLLNVLYRQFKVSSVEELGVTSVVNLIQTHSEQQSRLIARNHVYFLAPLLGSCAPYERIEEGCEERTLNPVSHEANSQVRVGVLGSMTSADATRTLLKAPYLTDLSRWAQWDQVFAPTLGPLLDWFEREGMKSGLHALVTCEGILLRIDEKATVESFLLATVSGRGDQMAAILMSLVALYGGTTNTPAALLKSHASKGLEIFLGSYGGEVAAQSLCKPPVTSVKRKFAEHREGQAGKSTYSDPSVKLKSSANPSIAAARCVVECLSRITLEFRVFAAEILLPALSPLVPASASVLLGSCPSPEHRSVLHAVGLALGVPEFIADYNASVTGPLSQSPSLKVNLVESMEIDDSCSTLKNKAAQAAGSDAMVVMASDSDMIMGQEELAMVADQSAHVADTQTYPERPQLKIRIKARHSTTVKDVSPTSDVLCEKSSLESAARMVVEEIRHNEFGIGQDIQGTHSDLLAKQHARMGRALHRLSSDLYSQDSHFVLELVQNADDNSYAPGVEAAMVFLIQEGRIVVLNNETGFTAMNMRALCDVGNSTKAGIKTGYIGHKGIGFKSVFRVTNCPEIHSNGFHVKFDISEGDIGFILPTTISHPPACQSLDDILSLMPKVKVPKSVNEGWNTRIDLPIKASVYKGGGMNLLASKFSDLHPSLLLFLHRLRCIAVRNEITGSIVVMHREDLGDDLVKVVHEKGTATWMVVRRQLKASVHRPGITGTEIALAFQLNEISGGVYEACSEQQQVFAFLPLRAYGLRFIVQGDFIVPSSREEVDCDSDWNQWLRTEIPDVFIRSAQSFQKLIATSGNPGKAISSFMSFVPMEGEVLGFFSPLPRMIMSRLRATACLPIEGGGWALPCVLLRGWNSQTRHLLPDSFLKEHLGLCYLDKEVVLSDILASKLGVQSFGASTLVAVMKSICHKKGALMNLGISWVEAWLSALHDSFESDQLSQNPAIYEDRYISLKSDLQSLPFIPLSNGTFTALGDGPVWFAGDMSDDGLGVSSSLSRFLLLSSELRTVHPSLLPGESRKLGSDTSLGKVVSILQKLGVSRISSHEVIKSHILPAMASEECIRKAPRLVAEYLGFLMSHLETSCTMCITEKLKIKSQLQSCAVIVTNHGLIRVGQEPIHFGTTLGNPFDLTRIVKGTGMLSIEVSPLYLQLQAIDHEEVVKWRRFFRELGVTDFVQVLPVEKKFVEKSSSLWSNIPWEGESGNDGGWIVQDWESPELTQILSDMRSANRNSEAEFDAASMGLREQSASVLLALDRLWDDYYNQYCQALYRPSTASESWKTFTISTFKLQLQQFSWVMSSLDEELHSPSKLFRHCDSVKNILGFHAPYVIPPIQNENFMEALGLRTQVLVEDALLLLRRWSVGNSQFKTSVAQMTRLYEFLWESFPAYKESILSVLGTQASIFVPLNWNRVHDEVQAGRFYPVKRVCWSDPTRTLSLVTFDPETTLLLPVIPLSSVYHSLHDFFVGECLVQEKPNFDGYLEVLRRVAAEQPPSAVLDQVLEVFYVWSMELAAGKVEPSEIARWKKLLEGVESCVFPTNQDKWVSLNAQTGLFCICDDENLGEEFKESVGCINFLLLGDDDLLKACERSSSRKSTVTLQPLVQALCIPKLSEAVEREVIKYGSHDTTQIEALIGWVLPYVQRYLRHHRIDHYSYLRNSGISEALKRMQFVVVDQLFFQYCLRNSSVRSSRRTPSTCLLQGSTLHVVENFVSDYCNIYVELSRFFFKGKSDLSVANFLHLITLMASSGSPERDVENFISNSQGIAPIPEGEELWTLGFRTVDSSPEPERSASCGLYLERHVNHQNLRKKVIRGLMSDGWPPHSWKPVPTDEGVLPLPERIPHETSGEIVSSPNDVRYPTTELMNGYSQRNSAAYGSSQGLEDTDLEFEIGGLGMPKSAWDAVARNGLVERANEAGHDFDVPHTSSQRWPSYPEEKIEGSNFSGNMTGSWDMQRHNLPQLQIQIQPDPAHFVVGRNLPVDVQEVLIDGYDPMLFENGVMSSTLQNFQGRDNLAMNPLNEQQREVTGRSGEALVFQYLVKNYGPSNVKWINQEGESGAAYDIVIYKDSGQQEYVEVKATRSGDKDWFEISPREWDFARQHGDYFTIIRVFFGPSNQQVKLLRLPNPVKLAQDHIIQLALLLPATQGNSLVDSKALPVPPDGHLIPSRH</sequence>
<name>A0ABD1YVC6_9MARC</name>
<organism evidence="3 4">
    <name type="scientific">Riccia fluitans</name>
    <dbReference type="NCBI Taxonomy" id="41844"/>
    <lineage>
        <taxon>Eukaryota</taxon>
        <taxon>Viridiplantae</taxon>
        <taxon>Streptophyta</taxon>
        <taxon>Embryophyta</taxon>
        <taxon>Marchantiophyta</taxon>
        <taxon>Marchantiopsida</taxon>
        <taxon>Marchantiidae</taxon>
        <taxon>Marchantiales</taxon>
        <taxon>Ricciaceae</taxon>
        <taxon>Riccia</taxon>
    </lineage>
</organism>
<dbReference type="PANTHER" id="PTHR32387">
    <property type="entry name" value="WU:FJ29H11"/>
    <property type="match status" value="1"/>
</dbReference>
<dbReference type="Proteomes" id="UP001605036">
    <property type="component" value="Unassembled WGS sequence"/>
</dbReference>
<feature type="region of interest" description="Disordered" evidence="1">
    <location>
        <begin position="446"/>
        <end position="476"/>
    </location>
</feature>
<feature type="compositionally biased region" description="Polar residues" evidence="1">
    <location>
        <begin position="118"/>
        <end position="135"/>
    </location>
</feature>
<evidence type="ECO:0000313" key="3">
    <source>
        <dbReference type="EMBL" id="KAL2634648.1"/>
    </source>
</evidence>
<protein>
    <recommendedName>
        <fullName evidence="2">Protein NO VEIN C-terminal domain-containing protein</fullName>
    </recommendedName>
</protein>
<comment type="caution">
    <text evidence="3">The sequence shown here is derived from an EMBL/GenBank/DDBJ whole genome shotgun (WGS) entry which is preliminary data.</text>
</comment>
<dbReference type="SUPFAM" id="SSF55874">
    <property type="entry name" value="ATPase domain of HSP90 chaperone/DNA topoisomerase II/histidine kinase"/>
    <property type="match status" value="1"/>
</dbReference>
<accession>A0ABD1YVC6</accession>
<proteinExistence type="predicted"/>
<feature type="compositionally biased region" description="Polar residues" evidence="1">
    <location>
        <begin position="43"/>
        <end position="52"/>
    </location>
</feature>
<dbReference type="Pfam" id="PF13020">
    <property type="entry name" value="NOV_C"/>
    <property type="match status" value="1"/>
</dbReference>
<dbReference type="InterPro" id="IPR036890">
    <property type="entry name" value="HATPase_C_sf"/>
</dbReference>
<keyword evidence="4" id="KW-1185">Reference proteome</keyword>
<evidence type="ECO:0000256" key="1">
    <source>
        <dbReference type="SAM" id="MobiDB-lite"/>
    </source>
</evidence>
<feature type="region of interest" description="Disordered" evidence="1">
    <location>
        <begin position="106"/>
        <end position="177"/>
    </location>
</feature>
<dbReference type="InterPro" id="IPR024975">
    <property type="entry name" value="NOV_C"/>
</dbReference>
<feature type="domain" description="Protein NO VEIN C-terminal" evidence="2">
    <location>
        <begin position="2775"/>
        <end position="2864"/>
    </location>
</feature>
<feature type="compositionally biased region" description="Basic and acidic residues" evidence="1">
    <location>
        <begin position="165"/>
        <end position="177"/>
    </location>
</feature>
<gene>
    <name evidence="3" type="ORF">R1flu_006127</name>
</gene>
<feature type="region of interest" description="Disordered" evidence="1">
    <location>
        <begin position="62"/>
        <end position="94"/>
    </location>
</feature>
<evidence type="ECO:0000313" key="4">
    <source>
        <dbReference type="Proteomes" id="UP001605036"/>
    </source>
</evidence>